<keyword evidence="6 8" id="KW-1133">Transmembrane helix</keyword>
<dbReference type="PANTHER" id="PTHR33908">
    <property type="entry name" value="MANNOSYLTRANSFERASE YKCB-RELATED"/>
    <property type="match status" value="1"/>
</dbReference>
<evidence type="ECO:0000256" key="8">
    <source>
        <dbReference type="SAM" id="Phobius"/>
    </source>
</evidence>
<dbReference type="AlphaFoldDB" id="A0A1Y0IK85"/>
<evidence type="ECO:0000256" key="5">
    <source>
        <dbReference type="ARBA" id="ARBA00022692"/>
    </source>
</evidence>
<feature type="transmembrane region" description="Helical" evidence="8">
    <location>
        <begin position="402"/>
        <end position="419"/>
    </location>
</feature>
<feature type="transmembrane region" description="Helical" evidence="8">
    <location>
        <begin position="102"/>
        <end position="121"/>
    </location>
</feature>
<keyword evidence="2" id="KW-1003">Cell membrane</keyword>
<dbReference type="Proteomes" id="UP000195437">
    <property type="component" value="Chromosome"/>
</dbReference>
<dbReference type="GO" id="GO:0005886">
    <property type="term" value="C:plasma membrane"/>
    <property type="evidence" value="ECO:0007669"/>
    <property type="project" value="UniProtKB-SubCell"/>
</dbReference>
<feature type="transmembrane region" description="Helical" evidence="8">
    <location>
        <begin position="425"/>
        <end position="444"/>
    </location>
</feature>
<feature type="transmembrane region" description="Helical" evidence="8">
    <location>
        <begin position="179"/>
        <end position="210"/>
    </location>
</feature>
<evidence type="ECO:0000256" key="4">
    <source>
        <dbReference type="ARBA" id="ARBA00022679"/>
    </source>
</evidence>
<dbReference type="InterPro" id="IPR050297">
    <property type="entry name" value="LipidA_mod_glycosyltrf_83"/>
</dbReference>
<dbReference type="GO" id="GO:0009103">
    <property type="term" value="P:lipopolysaccharide biosynthetic process"/>
    <property type="evidence" value="ECO:0007669"/>
    <property type="project" value="UniProtKB-ARBA"/>
</dbReference>
<keyword evidence="11" id="KW-1185">Reference proteome</keyword>
<dbReference type="EMBL" id="CP021434">
    <property type="protein sequence ID" value="ARU60479.1"/>
    <property type="molecule type" value="Genomic_DNA"/>
</dbReference>
<keyword evidence="3" id="KW-0328">Glycosyltransferase</keyword>
<feature type="domain" description="Glycosyltransferase RgtA/B/C/D-like" evidence="9">
    <location>
        <begin position="82"/>
        <end position="239"/>
    </location>
</feature>
<organism evidence="10 11">
    <name type="scientific">Tumebacillus avium</name>
    <dbReference type="NCBI Taxonomy" id="1903704"/>
    <lineage>
        <taxon>Bacteria</taxon>
        <taxon>Bacillati</taxon>
        <taxon>Bacillota</taxon>
        <taxon>Bacilli</taxon>
        <taxon>Bacillales</taxon>
        <taxon>Alicyclobacillaceae</taxon>
        <taxon>Tumebacillus</taxon>
    </lineage>
</organism>
<name>A0A1Y0IK85_9BACL</name>
<evidence type="ECO:0000256" key="1">
    <source>
        <dbReference type="ARBA" id="ARBA00004651"/>
    </source>
</evidence>
<keyword evidence="4" id="KW-0808">Transferase</keyword>
<feature type="transmembrane region" description="Helical" evidence="8">
    <location>
        <begin position="21"/>
        <end position="40"/>
    </location>
</feature>
<comment type="subcellular location">
    <subcellularLocation>
        <location evidence="1">Cell membrane</location>
        <topology evidence="1">Multi-pass membrane protein</topology>
    </subcellularLocation>
</comment>
<sequence>MLTKSTTSAVEGEWALVLRRPSWSMVMIVLVLLVSLWMRLEYISGLDVKPISDMGDYDQRAVKLAEEGTFVTGQEHGATYRAPGYVLFLGGLYDLFGHKYRMVYGVQSLLSVATLFAIYLIGRRLFDSQVALLALLIGALYVPFIGYSGVLLTESLFLALFTYALYAFLCGAQDGKLSWYLLAGALFGLAALTRSVALLLPVIAVIWLMLAAKTVRLPRPTWGRLGLMALVMAAVIAPWTIRNAIEQQQFVLIDTTAGLNLLIGNNDYADGIFTEKIYDLPAFHNAMAGDKSDTERDAIMKDAGQAWILNNPGQFAGLTWQRFQMYLSAHKDWIADPYEWYRIPLYSKPFLARYQWTLMSLGLVGAVLACWRDRQALLPVLIAGYFLGTISIFFVQTRYQLPAMPFIILLAAYVLRYLWTSPRALVPIVAAVIGLSWWLEGLAAQYHVM</sequence>
<evidence type="ECO:0000259" key="9">
    <source>
        <dbReference type="Pfam" id="PF13231"/>
    </source>
</evidence>
<evidence type="ECO:0000256" key="7">
    <source>
        <dbReference type="ARBA" id="ARBA00023136"/>
    </source>
</evidence>
<dbReference type="InterPro" id="IPR038731">
    <property type="entry name" value="RgtA/B/C-like"/>
</dbReference>
<evidence type="ECO:0000256" key="3">
    <source>
        <dbReference type="ARBA" id="ARBA00022676"/>
    </source>
</evidence>
<feature type="transmembrane region" description="Helical" evidence="8">
    <location>
        <begin position="222"/>
        <end position="241"/>
    </location>
</feature>
<keyword evidence="7 8" id="KW-0472">Membrane</keyword>
<reference evidence="11" key="1">
    <citation type="submission" date="2017-05" db="EMBL/GenBank/DDBJ databases">
        <authorList>
            <person name="Sung H."/>
        </authorList>
    </citation>
    <scope>NUCLEOTIDE SEQUENCE [LARGE SCALE GENOMIC DNA]</scope>
    <source>
        <strain evidence="11">AR23208</strain>
    </source>
</reference>
<dbReference type="GO" id="GO:0016763">
    <property type="term" value="F:pentosyltransferase activity"/>
    <property type="evidence" value="ECO:0007669"/>
    <property type="project" value="TreeGrafter"/>
</dbReference>
<evidence type="ECO:0000313" key="10">
    <source>
        <dbReference type="EMBL" id="ARU60479.1"/>
    </source>
</evidence>
<dbReference type="KEGG" id="tum:CBW65_04870"/>
<evidence type="ECO:0000256" key="2">
    <source>
        <dbReference type="ARBA" id="ARBA00022475"/>
    </source>
</evidence>
<dbReference type="Pfam" id="PF13231">
    <property type="entry name" value="PMT_2"/>
    <property type="match status" value="1"/>
</dbReference>
<accession>A0A1Y0IK85</accession>
<protein>
    <recommendedName>
        <fullName evidence="9">Glycosyltransferase RgtA/B/C/D-like domain-containing protein</fullName>
    </recommendedName>
</protein>
<gene>
    <name evidence="10" type="ORF">CBW65_04870</name>
</gene>
<evidence type="ECO:0000256" key="6">
    <source>
        <dbReference type="ARBA" id="ARBA00022989"/>
    </source>
</evidence>
<dbReference type="PANTHER" id="PTHR33908:SF11">
    <property type="entry name" value="MEMBRANE PROTEIN"/>
    <property type="match status" value="1"/>
</dbReference>
<keyword evidence="5 8" id="KW-0812">Transmembrane</keyword>
<proteinExistence type="predicted"/>
<feature type="transmembrane region" description="Helical" evidence="8">
    <location>
        <begin position="130"/>
        <end position="150"/>
    </location>
</feature>
<feature type="transmembrane region" description="Helical" evidence="8">
    <location>
        <begin position="156"/>
        <end position="172"/>
    </location>
</feature>
<feature type="transmembrane region" description="Helical" evidence="8">
    <location>
        <begin position="377"/>
        <end position="395"/>
    </location>
</feature>
<evidence type="ECO:0000313" key="11">
    <source>
        <dbReference type="Proteomes" id="UP000195437"/>
    </source>
</evidence>